<protein>
    <recommendedName>
        <fullName evidence="4">HEXXH motif domain-containing protein</fullName>
    </recommendedName>
</protein>
<dbReference type="OrthoDB" id="796761at2"/>
<dbReference type="AlphaFoldDB" id="A0A5N8VBH5"/>
<gene>
    <name evidence="2" type="ORF">FNH09_15265</name>
</gene>
<evidence type="ECO:0000313" key="2">
    <source>
        <dbReference type="EMBL" id="MPY32583.1"/>
    </source>
</evidence>
<dbReference type="Proteomes" id="UP000325849">
    <property type="component" value="Unassembled WGS sequence"/>
</dbReference>
<evidence type="ECO:0000256" key="1">
    <source>
        <dbReference type="SAM" id="MobiDB-lite"/>
    </source>
</evidence>
<sequence length="650" mass="70720">MRGSSMSPGRSAAEPPRHGLPPRHFDLVAGGGGGHAVIAHLWDSERSHRLVLFGLLTAKAGERPDAKGPLSGIVEAWDLLVASERQSGAIADGILLLPETGRWLRHCLQRLQAPGHGRKPGEPPLWMDVGHLHLLAAVAAIRTGLSFRLRVPAWHGRVWLPTLGCAVLPGSSTAWQVAEVSFADRTLTVALVGPAGNDHDPVRIEQPLSKPSAHWRVPQVLPLDLADGPRDVVLHDMGPYRVQGDAWDRPDPPPAPGWEEATRRWTELIERAWPLLARVDPGGAEDVSACLRSIEPLPPARPFRWHSATMEDGMGGMAASQPTGAEPAAAAQFAAVLTHEAQHSKLSALLHMYSLHTADVTHRFYVPWRDDPRPLRGVLHGIYAFTGVARFWRGHLLNGCGHEEEGLAAFEFALRRRQLMFVLPGLVHDSCLTALGRRLVERLLETIREWQDDPVRADSLGWAELAVDDHSLSWRAHHMVPDPDLVGDLVQEWGDGTALTAAPEQAWRYPTPRLVADPMARHLDARAVLMRMRLVSATAAQVQATDALGDLVAGARPADLHLLDGRPQRAGALYTAEIRAHGDAGPAPGTVWAGLACTLRGQQEHAWAVRALEACPELVRHVYASIKLKSASTPDPVTVADWLGRTVAVP</sequence>
<evidence type="ECO:0000313" key="3">
    <source>
        <dbReference type="Proteomes" id="UP000325849"/>
    </source>
</evidence>
<organism evidence="2 3">
    <name type="scientific">Streptomyces adustus</name>
    <dbReference type="NCBI Taxonomy" id="1609272"/>
    <lineage>
        <taxon>Bacteria</taxon>
        <taxon>Bacillati</taxon>
        <taxon>Actinomycetota</taxon>
        <taxon>Actinomycetes</taxon>
        <taxon>Kitasatosporales</taxon>
        <taxon>Streptomycetaceae</taxon>
        <taxon>Streptomyces</taxon>
    </lineage>
</organism>
<name>A0A5N8VBH5_9ACTN</name>
<feature type="region of interest" description="Disordered" evidence="1">
    <location>
        <begin position="1"/>
        <end position="23"/>
    </location>
</feature>
<proteinExistence type="predicted"/>
<comment type="caution">
    <text evidence="2">The sequence shown here is derived from an EMBL/GenBank/DDBJ whole genome shotgun (WGS) entry which is preliminary data.</text>
</comment>
<dbReference type="EMBL" id="VJZD01000050">
    <property type="protein sequence ID" value="MPY32583.1"/>
    <property type="molecule type" value="Genomic_DNA"/>
</dbReference>
<accession>A0A5N8VBH5</accession>
<dbReference type="InterPro" id="IPR026337">
    <property type="entry name" value="AKG_HExxH"/>
</dbReference>
<reference evidence="2 3" key="1">
    <citation type="submission" date="2019-07" db="EMBL/GenBank/DDBJ databases">
        <title>New species of Amycolatopsis and Streptomyces.</title>
        <authorList>
            <person name="Duangmal K."/>
            <person name="Teo W.F.A."/>
            <person name="Lipun K."/>
        </authorList>
    </citation>
    <scope>NUCLEOTIDE SEQUENCE [LARGE SCALE GENOMIC DNA]</scope>
    <source>
        <strain evidence="2 3">NBRC 109810</strain>
    </source>
</reference>
<dbReference type="NCBIfam" id="TIGR04267">
    <property type="entry name" value="mod_HExxH"/>
    <property type="match status" value="1"/>
</dbReference>
<keyword evidence="3" id="KW-1185">Reference proteome</keyword>
<evidence type="ECO:0008006" key="4">
    <source>
        <dbReference type="Google" id="ProtNLM"/>
    </source>
</evidence>